<dbReference type="EMBL" id="JBBPHU010000001">
    <property type="protein sequence ID" value="KAK7524786.1"/>
    <property type="molecule type" value="Genomic_DNA"/>
</dbReference>
<dbReference type="InterPro" id="IPR011320">
    <property type="entry name" value="RNase_H1_N"/>
</dbReference>
<evidence type="ECO:0000256" key="2">
    <source>
        <dbReference type="ARBA" id="ARBA00005300"/>
    </source>
</evidence>
<sequence length="392" mass="41907">MAAEDIKSPPATSNASSGTKRKRAGEHKFYAVKNGHKPGVYSNYNDCQAQVKGFKNATFKAFSTAAEAEAFVKSSSDATSTDKGDDAKVTKFYAVQNGRVPGVYTDWASCQKQTVGFHGAKFKSFPTRAEAEAFGNGGKSTGGAVKHVSVDADSPADGSDAASNKEPSAKKQRKGDQPAEATGDWEPGDGPLPEDAEDGFDSTITLDPSGKVQYKTEEQKNAKKKVPTGDFKGGTLTIYTDGSSLGNGKKGAFAGVGVFFGPLDERNVSAPLAGPRQTNQRAELTAIQRALDLAPLTRDVKICTDSKYAIDCATNWIISWKKKDWKTAAGKPVENRDLIEAIDGRLEERKKLNRVTEFKWVKGHADDPGNQAADELAVQAARKALAYANLEA</sequence>
<reference evidence="10 11" key="1">
    <citation type="submission" date="2024-04" db="EMBL/GenBank/DDBJ databases">
        <title>Phyllosticta paracitricarpa is synonymous to the EU quarantine fungus P. citricarpa based on phylogenomic analyses.</title>
        <authorList>
            <consortium name="Lawrence Berkeley National Laboratory"/>
            <person name="Van Ingen-Buijs V.A."/>
            <person name="Van Westerhoven A.C."/>
            <person name="Haridas S."/>
            <person name="Skiadas P."/>
            <person name="Martin F."/>
            <person name="Groenewald J.Z."/>
            <person name="Crous P.W."/>
            <person name="Seidl M.F."/>
        </authorList>
    </citation>
    <scope>NUCLEOTIDE SEQUENCE [LARGE SCALE GENOMIC DNA]</scope>
    <source>
        <strain evidence="10 11">CBS 123371</strain>
    </source>
</reference>
<name>A0ABR1L548_9PEZI</name>
<feature type="region of interest" description="Disordered" evidence="8">
    <location>
        <begin position="1"/>
        <end position="27"/>
    </location>
</feature>
<feature type="region of interest" description="Disordered" evidence="8">
    <location>
        <begin position="133"/>
        <end position="227"/>
    </location>
</feature>
<dbReference type="Proteomes" id="UP001363622">
    <property type="component" value="Unassembled WGS sequence"/>
</dbReference>
<keyword evidence="6" id="KW-0255">Endonuclease</keyword>
<evidence type="ECO:0000256" key="3">
    <source>
        <dbReference type="ARBA" id="ARBA00012180"/>
    </source>
</evidence>
<evidence type="ECO:0000256" key="5">
    <source>
        <dbReference type="ARBA" id="ARBA00022723"/>
    </source>
</evidence>
<dbReference type="InterPro" id="IPR002156">
    <property type="entry name" value="RNaseH_domain"/>
</dbReference>
<dbReference type="PROSITE" id="PS50879">
    <property type="entry name" value="RNASE_H_1"/>
    <property type="match status" value="1"/>
</dbReference>
<dbReference type="InterPro" id="IPR012337">
    <property type="entry name" value="RNaseH-like_sf"/>
</dbReference>
<comment type="caution">
    <text evidence="10">The sequence shown here is derived from an EMBL/GenBank/DDBJ whole genome shotgun (WGS) entry which is preliminary data.</text>
</comment>
<evidence type="ECO:0000256" key="4">
    <source>
        <dbReference type="ARBA" id="ARBA00022722"/>
    </source>
</evidence>
<evidence type="ECO:0000259" key="9">
    <source>
        <dbReference type="PROSITE" id="PS50879"/>
    </source>
</evidence>
<feature type="compositionally biased region" description="Low complexity" evidence="8">
    <location>
        <begin position="151"/>
        <end position="162"/>
    </location>
</feature>
<comment type="similarity">
    <text evidence="2">Belongs to the RNase H family.</text>
</comment>
<dbReference type="InterPro" id="IPR009027">
    <property type="entry name" value="Ribosomal_bL9/RNase_H1_N"/>
</dbReference>
<evidence type="ECO:0000256" key="6">
    <source>
        <dbReference type="ARBA" id="ARBA00022759"/>
    </source>
</evidence>
<comment type="catalytic activity">
    <reaction evidence="1">
        <text>Endonucleolytic cleavage to 5'-phosphomonoester.</text>
        <dbReference type="EC" id="3.1.26.4"/>
    </reaction>
</comment>
<dbReference type="InterPro" id="IPR050092">
    <property type="entry name" value="RNase_H"/>
</dbReference>
<keyword evidence="7" id="KW-0378">Hydrolase</keyword>
<dbReference type="InterPro" id="IPR036397">
    <property type="entry name" value="RNaseH_sf"/>
</dbReference>
<dbReference type="SUPFAM" id="SSF53098">
    <property type="entry name" value="Ribonuclease H-like"/>
    <property type="match status" value="1"/>
</dbReference>
<dbReference type="PANTHER" id="PTHR10642">
    <property type="entry name" value="RIBONUCLEASE H1"/>
    <property type="match status" value="1"/>
</dbReference>
<proteinExistence type="inferred from homology"/>
<dbReference type="CDD" id="cd09280">
    <property type="entry name" value="RNase_HI_eukaryote_like"/>
    <property type="match status" value="1"/>
</dbReference>
<dbReference type="InterPro" id="IPR037056">
    <property type="entry name" value="RNase_H1_N_sf"/>
</dbReference>
<dbReference type="SUPFAM" id="SSF55658">
    <property type="entry name" value="L9 N-domain-like"/>
    <property type="match status" value="2"/>
</dbReference>
<dbReference type="Gene3D" id="3.30.420.10">
    <property type="entry name" value="Ribonuclease H-like superfamily/Ribonuclease H"/>
    <property type="match status" value="1"/>
</dbReference>
<dbReference type="Gene3D" id="3.40.970.10">
    <property type="entry name" value="Ribonuclease H1, N-terminal domain"/>
    <property type="match status" value="2"/>
</dbReference>
<dbReference type="Pfam" id="PF01693">
    <property type="entry name" value="Cauli_VI"/>
    <property type="match status" value="2"/>
</dbReference>
<evidence type="ECO:0000256" key="8">
    <source>
        <dbReference type="SAM" id="MobiDB-lite"/>
    </source>
</evidence>
<protein>
    <recommendedName>
        <fullName evidence="3">ribonuclease H</fullName>
        <ecNumber evidence="3">3.1.26.4</ecNumber>
    </recommendedName>
</protein>
<dbReference type="Pfam" id="PF00075">
    <property type="entry name" value="RNase_H"/>
    <property type="match status" value="1"/>
</dbReference>
<evidence type="ECO:0000256" key="1">
    <source>
        <dbReference type="ARBA" id="ARBA00000077"/>
    </source>
</evidence>
<accession>A0ABR1L548</accession>
<dbReference type="EC" id="3.1.26.4" evidence="3"/>
<organism evidence="10 11">
    <name type="scientific">Phyllosticta citriasiana</name>
    <dbReference type="NCBI Taxonomy" id="595635"/>
    <lineage>
        <taxon>Eukaryota</taxon>
        <taxon>Fungi</taxon>
        <taxon>Dikarya</taxon>
        <taxon>Ascomycota</taxon>
        <taxon>Pezizomycotina</taxon>
        <taxon>Dothideomycetes</taxon>
        <taxon>Dothideomycetes incertae sedis</taxon>
        <taxon>Botryosphaeriales</taxon>
        <taxon>Phyllostictaceae</taxon>
        <taxon>Phyllosticta</taxon>
    </lineage>
</organism>
<keyword evidence="5" id="KW-0479">Metal-binding</keyword>
<evidence type="ECO:0000313" key="11">
    <source>
        <dbReference type="Proteomes" id="UP001363622"/>
    </source>
</evidence>
<keyword evidence="4" id="KW-0540">Nuclease</keyword>
<gene>
    <name evidence="10" type="ORF">IWZ03DRAFT_33328</name>
</gene>
<feature type="domain" description="RNase H type-1" evidence="9">
    <location>
        <begin position="232"/>
        <end position="382"/>
    </location>
</feature>
<evidence type="ECO:0000256" key="7">
    <source>
        <dbReference type="ARBA" id="ARBA00022801"/>
    </source>
</evidence>
<evidence type="ECO:0000313" key="10">
    <source>
        <dbReference type="EMBL" id="KAK7524786.1"/>
    </source>
</evidence>
<dbReference type="PANTHER" id="PTHR10642:SF26">
    <property type="entry name" value="RIBONUCLEASE H1"/>
    <property type="match status" value="1"/>
</dbReference>
<keyword evidence="11" id="KW-1185">Reference proteome</keyword>